<proteinExistence type="predicted"/>
<comment type="caution">
    <text evidence="2">The sequence shown here is derived from an EMBL/GenBank/DDBJ whole genome shotgun (WGS) entry which is preliminary data.</text>
</comment>
<name>A0AAV7WXD3_PLEWA</name>
<organism evidence="2 3">
    <name type="scientific">Pleurodeles waltl</name>
    <name type="common">Iberian ribbed newt</name>
    <dbReference type="NCBI Taxonomy" id="8319"/>
    <lineage>
        <taxon>Eukaryota</taxon>
        <taxon>Metazoa</taxon>
        <taxon>Chordata</taxon>
        <taxon>Craniata</taxon>
        <taxon>Vertebrata</taxon>
        <taxon>Euteleostomi</taxon>
        <taxon>Amphibia</taxon>
        <taxon>Batrachia</taxon>
        <taxon>Caudata</taxon>
        <taxon>Salamandroidea</taxon>
        <taxon>Salamandridae</taxon>
        <taxon>Pleurodelinae</taxon>
        <taxon>Pleurodeles</taxon>
    </lineage>
</organism>
<keyword evidence="3" id="KW-1185">Reference proteome</keyword>
<reference evidence="2" key="1">
    <citation type="journal article" date="2022" name="bioRxiv">
        <title>Sequencing and chromosome-scale assembly of the giantPleurodeles waltlgenome.</title>
        <authorList>
            <person name="Brown T."/>
            <person name="Elewa A."/>
            <person name="Iarovenko S."/>
            <person name="Subramanian E."/>
            <person name="Araus A.J."/>
            <person name="Petzold A."/>
            <person name="Susuki M."/>
            <person name="Suzuki K.-i.T."/>
            <person name="Hayashi T."/>
            <person name="Toyoda A."/>
            <person name="Oliveira C."/>
            <person name="Osipova E."/>
            <person name="Leigh N.D."/>
            <person name="Simon A."/>
            <person name="Yun M.H."/>
        </authorList>
    </citation>
    <scope>NUCLEOTIDE SEQUENCE</scope>
    <source>
        <strain evidence="2">20211129_DDA</strain>
        <tissue evidence="2">Liver</tissue>
    </source>
</reference>
<sequence length="56" mass="5945">MGERTPLQRHPVILPGAGSVDASETRKGTDGPNTTPRPRAKPLQTKIDSLTDPQGP</sequence>
<gene>
    <name evidence="2" type="ORF">NDU88_005551</name>
</gene>
<dbReference type="EMBL" id="JANPWB010000001">
    <property type="protein sequence ID" value="KAJ1217964.1"/>
    <property type="molecule type" value="Genomic_DNA"/>
</dbReference>
<feature type="region of interest" description="Disordered" evidence="1">
    <location>
        <begin position="1"/>
        <end position="56"/>
    </location>
</feature>
<evidence type="ECO:0000313" key="3">
    <source>
        <dbReference type="Proteomes" id="UP001066276"/>
    </source>
</evidence>
<dbReference type="Proteomes" id="UP001066276">
    <property type="component" value="Chromosome 1_1"/>
</dbReference>
<dbReference type="AlphaFoldDB" id="A0AAV7WXD3"/>
<feature type="non-terminal residue" evidence="2">
    <location>
        <position position="56"/>
    </location>
</feature>
<evidence type="ECO:0000256" key="1">
    <source>
        <dbReference type="SAM" id="MobiDB-lite"/>
    </source>
</evidence>
<protein>
    <submittedName>
        <fullName evidence="2">Uncharacterized protein</fullName>
    </submittedName>
</protein>
<accession>A0AAV7WXD3</accession>
<feature type="compositionally biased region" description="Polar residues" evidence="1">
    <location>
        <begin position="46"/>
        <end position="56"/>
    </location>
</feature>
<evidence type="ECO:0000313" key="2">
    <source>
        <dbReference type="EMBL" id="KAJ1217964.1"/>
    </source>
</evidence>